<dbReference type="EMBL" id="BAAAQM010000089">
    <property type="protein sequence ID" value="GAA2006084.1"/>
    <property type="molecule type" value="Genomic_DNA"/>
</dbReference>
<name>A0ABN2TDM5_9ACTN</name>
<evidence type="ECO:0000313" key="2">
    <source>
        <dbReference type="Proteomes" id="UP001499854"/>
    </source>
</evidence>
<sequence>MAAVTDDPLWLTCAFHAEVTFCPPFHDHVAVQEVTAGPPFVTVTVAVKPVFHWFT</sequence>
<dbReference type="Proteomes" id="UP001499854">
    <property type="component" value="Unassembled WGS sequence"/>
</dbReference>
<comment type="caution">
    <text evidence="1">The sequence shown here is derived from an EMBL/GenBank/DDBJ whole genome shotgun (WGS) entry which is preliminary data.</text>
</comment>
<reference evidence="1 2" key="1">
    <citation type="journal article" date="2019" name="Int. J. Syst. Evol. Microbiol.">
        <title>The Global Catalogue of Microorganisms (GCM) 10K type strain sequencing project: providing services to taxonomists for standard genome sequencing and annotation.</title>
        <authorList>
            <consortium name="The Broad Institute Genomics Platform"/>
            <consortium name="The Broad Institute Genome Sequencing Center for Infectious Disease"/>
            <person name="Wu L."/>
            <person name="Ma J."/>
        </authorList>
    </citation>
    <scope>NUCLEOTIDE SEQUENCE [LARGE SCALE GENOMIC DNA]</scope>
    <source>
        <strain evidence="1 2">JCM 16013</strain>
    </source>
</reference>
<organism evidence="1 2">
    <name type="scientific">Catenulispora subtropica</name>
    <dbReference type="NCBI Taxonomy" id="450798"/>
    <lineage>
        <taxon>Bacteria</taxon>
        <taxon>Bacillati</taxon>
        <taxon>Actinomycetota</taxon>
        <taxon>Actinomycetes</taxon>
        <taxon>Catenulisporales</taxon>
        <taxon>Catenulisporaceae</taxon>
        <taxon>Catenulispora</taxon>
    </lineage>
</organism>
<keyword evidence="2" id="KW-1185">Reference proteome</keyword>
<evidence type="ECO:0000313" key="1">
    <source>
        <dbReference type="EMBL" id="GAA2006084.1"/>
    </source>
</evidence>
<protein>
    <submittedName>
        <fullName evidence="1">Uncharacterized protein</fullName>
    </submittedName>
</protein>
<gene>
    <name evidence="1" type="ORF">GCM10009838_85440</name>
</gene>
<proteinExistence type="predicted"/>
<accession>A0ABN2TDM5</accession>